<feature type="compositionally biased region" description="Basic residues" evidence="3">
    <location>
        <begin position="1"/>
        <end position="13"/>
    </location>
</feature>
<organism evidence="5 6">
    <name type="scientific">Hirundo rustica rustica</name>
    <dbReference type="NCBI Taxonomy" id="333673"/>
    <lineage>
        <taxon>Eukaryota</taxon>
        <taxon>Metazoa</taxon>
        <taxon>Chordata</taxon>
        <taxon>Craniata</taxon>
        <taxon>Vertebrata</taxon>
        <taxon>Euteleostomi</taxon>
        <taxon>Archelosauria</taxon>
        <taxon>Archosauria</taxon>
        <taxon>Dinosauria</taxon>
        <taxon>Saurischia</taxon>
        <taxon>Theropoda</taxon>
        <taxon>Coelurosauria</taxon>
        <taxon>Aves</taxon>
        <taxon>Neognathae</taxon>
        <taxon>Neoaves</taxon>
        <taxon>Telluraves</taxon>
        <taxon>Australaves</taxon>
        <taxon>Passeriformes</taxon>
        <taxon>Sylvioidea</taxon>
        <taxon>Hirundinidae</taxon>
        <taxon>Hirundo</taxon>
    </lineage>
</organism>
<feature type="DNA-binding region" description="Homeobox" evidence="1">
    <location>
        <begin position="37"/>
        <end position="81"/>
    </location>
</feature>
<accession>A0A3M0KSD1</accession>
<dbReference type="GO" id="GO:0003677">
    <property type="term" value="F:DNA binding"/>
    <property type="evidence" value="ECO:0007669"/>
    <property type="project" value="UniProtKB-UniRule"/>
</dbReference>
<dbReference type="InterPro" id="IPR001356">
    <property type="entry name" value="HD"/>
</dbReference>
<dbReference type="CDD" id="cd00086">
    <property type="entry name" value="homeodomain"/>
    <property type="match status" value="1"/>
</dbReference>
<sequence>MGILRKGKARKTAGKSTGEESVLPLLTQESNSKSRRGILRRAVFSEDQRKALEKMFQKQKYISKTDRKKLALNLGLKESQSCTDPKSKIGTVGCVLGLVFFSIFLSDTESGMECILSKFADENLSNAADTTEGGDVIQGNLDKLKKWAKNLTKSLRELALFSL</sequence>
<dbReference type="OrthoDB" id="6159439at2759"/>
<dbReference type="EMBL" id="QRBI01000112">
    <property type="protein sequence ID" value="RMC10047.1"/>
    <property type="molecule type" value="Genomic_DNA"/>
</dbReference>
<gene>
    <name evidence="5" type="ORF">DUI87_12844</name>
</gene>
<reference evidence="5 6" key="1">
    <citation type="submission" date="2018-07" db="EMBL/GenBank/DDBJ databases">
        <title>A high quality draft genome assembly of the barn swallow (H. rustica rustica).</title>
        <authorList>
            <person name="Formenti G."/>
            <person name="Chiara M."/>
            <person name="Poveda L."/>
            <person name="Francoijs K.-J."/>
            <person name="Bonisoli-Alquati A."/>
            <person name="Canova L."/>
            <person name="Gianfranceschi L."/>
            <person name="Horner D.S."/>
            <person name="Saino N."/>
        </authorList>
    </citation>
    <scope>NUCLEOTIDE SEQUENCE [LARGE SCALE GENOMIC DNA]</scope>
    <source>
        <strain evidence="5">Chelidonia</strain>
        <tissue evidence="5">Blood</tissue>
    </source>
</reference>
<dbReference type="Proteomes" id="UP000269221">
    <property type="component" value="Unassembled WGS sequence"/>
</dbReference>
<keyword evidence="1 2" id="KW-0371">Homeobox</keyword>
<keyword evidence="1 2" id="KW-0539">Nucleus</keyword>
<dbReference type="PROSITE" id="PS50071">
    <property type="entry name" value="HOMEOBOX_2"/>
    <property type="match status" value="1"/>
</dbReference>
<dbReference type="SMART" id="SM00389">
    <property type="entry name" value="HOX"/>
    <property type="match status" value="1"/>
</dbReference>
<evidence type="ECO:0000259" key="4">
    <source>
        <dbReference type="PROSITE" id="PS50071"/>
    </source>
</evidence>
<dbReference type="InterPro" id="IPR051662">
    <property type="entry name" value="H2.0_Homeobox_NeuralPatt"/>
</dbReference>
<dbReference type="STRING" id="333673.A0A3M0KSD1"/>
<proteinExistence type="predicted"/>
<dbReference type="Pfam" id="PF00046">
    <property type="entry name" value="Homeodomain"/>
    <property type="match status" value="1"/>
</dbReference>
<evidence type="ECO:0000256" key="2">
    <source>
        <dbReference type="RuleBase" id="RU000682"/>
    </source>
</evidence>
<evidence type="ECO:0000256" key="3">
    <source>
        <dbReference type="SAM" id="MobiDB-lite"/>
    </source>
</evidence>
<name>A0A3M0KSD1_HIRRU</name>
<evidence type="ECO:0000313" key="5">
    <source>
        <dbReference type="EMBL" id="RMC10047.1"/>
    </source>
</evidence>
<keyword evidence="6" id="KW-1185">Reference proteome</keyword>
<feature type="domain" description="Homeobox" evidence="4">
    <location>
        <begin position="35"/>
        <end position="80"/>
    </location>
</feature>
<dbReference type="AlphaFoldDB" id="A0A3M0KSD1"/>
<dbReference type="PANTHER" id="PTHR24331">
    <property type="entry name" value="DBX"/>
    <property type="match status" value="1"/>
</dbReference>
<dbReference type="InterPro" id="IPR009057">
    <property type="entry name" value="Homeodomain-like_sf"/>
</dbReference>
<feature type="region of interest" description="Disordered" evidence="3">
    <location>
        <begin position="1"/>
        <end position="32"/>
    </location>
</feature>
<dbReference type="PANTHER" id="PTHR24331:SF4">
    <property type="entry name" value="HOMEOBOX PROTEIN DBX2"/>
    <property type="match status" value="1"/>
</dbReference>
<dbReference type="SUPFAM" id="SSF46689">
    <property type="entry name" value="Homeodomain-like"/>
    <property type="match status" value="1"/>
</dbReference>
<dbReference type="GO" id="GO:0005634">
    <property type="term" value="C:nucleus"/>
    <property type="evidence" value="ECO:0007669"/>
    <property type="project" value="UniProtKB-SubCell"/>
</dbReference>
<comment type="caution">
    <text evidence="5">The sequence shown here is derived from an EMBL/GenBank/DDBJ whole genome shotgun (WGS) entry which is preliminary data.</text>
</comment>
<protein>
    <recommendedName>
        <fullName evidence="4">Homeobox domain-containing protein</fullName>
    </recommendedName>
</protein>
<dbReference type="Gene3D" id="1.10.10.60">
    <property type="entry name" value="Homeodomain-like"/>
    <property type="match status" value="1"/>
</dbReference>
<evidence type="ECO:0000313" key="6">
    <source>
        <dbReference type="Proteomes" id="UP000269221"/>
    </source>
</evidence>
<keyword evidence="1 2" id="KW-0238">DNA-binding</keyword>
<dbReference type="GO" id="GO:0006357">
    <property type="term" value="P:regulation of transcription by RNA polymerase II"/>
    <property type="evidence" value="ECO:0007669"/>
    <property type="project" value="TreeGrafter"/>
</dbReference>
<evidence type="ECO:0000256" key="1">
    <source>
        <dbReference type="PROSITE-ProRule" id="PRU00108"/>
    </source>
</evidence>
<comment type="subcellular location">
    <subcellularLocation>
        <location evidence="1 2">Nucleus</location>
    </subcellularLocation>
</comment>